<proteinExistence type="predicted"/>
<evidence type="ECO:0000313" key="2">
    <source>
        <dbReference type="Proteomes" id="UP000176376"/>
    </source>
</evidence>
<sequence length="108" mass="12862">MINKCFQCGICCRLFLINLSEDEYRSGKYKTQLEEFDIIDDFHKAIEYGANILKQKTNGSCIYLEGSKCNIHKTRPQVCREFFCTSNLKKFRYMIEQIEKKRTILEKK</sequence>
<dbReference type="EMBL" id="MGAY01000029">
    <property type="protein sequence ID" value="OGK56617.1"/>
    <property type="molecule type" value="Genomic_DNA"/>
</dbReference>
<dbReference type="Pfam" id="PF03692">
    <property type="entry name" value="CxxCxxCC"/>
    <property type="match status" value="1"/>
</dbReference>
<accession>A0A1F7JM07</accession>
<comment type="caution">
    <text evidence="1">The sequence shown here is derived from an EMBL/GenBank/DDBJ whole genome shotgun (WGS) entry which is preliminary data.</text>
</comment>
<dbReference type="AlphaFoldDB" id="A0A1F7JM07"/>
<feature type="non-terminal residue" evidence="1">
    <location>
        <position position="108"/>
    </location>
</feature>
<name>A0A1F7JM07_9BACT</name>
<protein>
    <recommendedName>
        <fullName evidence="3">Fe-S oxidoreductase</fullName>
    </recommendedName>
</protein>
<dbReference type="InterPro" id="IPR005358">
    <property type="entry name" value="Puta_zinc/iron-chelating_dom"/>
</dbReference>
<evidence type="ECO:0008006" key="3">
    <source>
        <dbReference type="Google" id="ProtNLM"/>
    </source>
</evidence>
<dbReference type="Proteomes" id="UP000176376">
    <property type="component" value="Unassembled WGS sequence"/>
</dbReference>
<reference evidence="1 2" key="1">
    <citation type="journal article" date="2016" name="Nat. Commun.">
        <title>Thousands of microbial genomes shed light on interconnected biogeochemical processes in an aquifer system.</title>
        <authorList>
            <person name="Anantharaman K."/>
            <person name="Brown C.T."/>
            <person name="Hug L.A."/>
            <person name="Sharon I."/>
            <person name="Castelle C.J."/>
            <person name="Probst A.J."/>
            <person name="Thomas B.C."/>
            <person name="Singh A."/>
            <person name="Wilkins M.J."/>
            <person name="Karaoz U."/>
            <person name="Brodie E.L."/>
            <person name="Williams K.H."/>
            <person name="Hubbard S.S."/>
            <person name="Banfield J.F."/>
        </authorList>
    </citation>
    <scope>NUCLEOTIDE SEQUENCE [LARGE SCALE GENOMIC DNA]</scope>
</reference>
<gene>
    <name evidence="1" type="ORF">A3J15_00985</name>
</gene>
<evidence type="ECO:0000313" key="1">
    <source>
        <dbReference type="EMBL" id="OGK56617.1"/>
    </source>
</evidence>
<organism evidence="1 2">
    <name type="scientific">Candidatus Roizmanbacteria bacterium RIFCSPLOWO2_02_FULL_38_10</name>
    <dbReference type="NCBI Taxonomy" id="1802074"/>
    <lineage>
        <taxon>Bacteria</taxon>
        <taxon>Candidatus Roizmaniibacteriota</taxon>
    </lineage>
</organism>